<protein>
    <recommendedName>
        <fullName evidence="1">Alanine racemase N-terminal domain-containing protein</fullName>
    </recommendedName>
</protein>
<dbReference type="InterPro" id="IPR029066">
    <property type="entry name" value="PLP-binding_barrel"/>
</dbReference>
<organism evidence="2">
    <name type="scientific">human gut metagenome</name>
    <dbReference type="NCBI Taxonomy" id="408170"/>
    <lineage>
        <taxon>unclassified sequences</taxon>
        <taxon>metagenomes</taxon>
        <taxon>organismal metagenomes</taxon>
    </lineage>
</organism>
<dbReference type="InterPro" id="IPR001608">
    <property type="entry name" value="Ala_racemase_N"/>
</dbReference>
<dbReference type="Pfam" id="PF01168">
    <property type="entry name" value="Ala_racemase_N"/>
    <property type="match status" value="1"/>
</dbReference>
<dbReference type="EMBL" id="AZMM01008141">
    <property type="protein sequence ID" value="ETJ37652.1"/>
    <property type="molecule type" value="Genomic_DNA"/>
</dbReference>
<evidence type="ECO:0000259" key="1">
    <source>
        <dbReference type="Pfam" id="PF01168"/>
    </source>
</evidence>
<accession>W1Y532</accession>
<evidence type="ECO:0000313" key="2">
    <source>
        <dbReference type="EMBL" id="ETJ37652.1"/>
    </source>
</evidence>
<comment type="caution">
    <text evidence="2">The sequence shown here is derived from an EMBL/GenBank/DDBJ whole genome shotgun (WGS) entry which is preliminary data.</text>
</comment>
<dbReference type="AlphaFoldDB" id="W1Y532"/>
<reference evidence="2" key="1">
    <citation type="submission" date="2013-12" db="EMBL/GenBank/DDBJ databases">
        <title>A Varibaculum cambriense genome reconstructed from a premature infant gut community with otherwise low bacterial novelty that shifts toward anaerobic metabolism during the third week of life.</title>
        <authorList>
            <person name="Brown C.T."/>
            <person name="Sharon I."/>
            <person name="Thomas B.C."/>
            <person name="Castelle C.J."/>
            <person name="Morowitz M.J."/>
            <person name="Banfield J.F."/>
        </authorList>
    </citation>
    <scope>NUCLEOTIDE SEQUENCE</scope>
</reference>
<proteinExistence type="predicted"/>
<sequence>MTEQKDTLLTRPSWIEIDLGAIQENAQSIMAHAGAKRLIAVVKADG</sequence>
<name>W1Y532_9ZZZZ</name>
<feature type="non-terminal residue" evidence="2">
    <location>
        <position position="46"/>
    </location>
</feature>
<feature type="domain" description="Alanine racemase N-terminal" evidence="1">
    <location>
        <begin position="17"/>
        <end position="46"/>
    </location>
</feature>
<gene>
    <name evidence="2" type="ORF">Q604_UNBC08141G0002</name>
</gene>
<dbReference type="Gene3D" id="3.20.20.10">
    <property type="entry name" value="Alanine racemase"/>
    <property type="match status" value="1"/>
</dbReference>